<comment type="catalytic activity">
    <reaction evidence="7">
        <text>D-ribose 5-phosphate + ATP = 5-phospho-alpha-D-ribose 1-diphosphate + AMP + H(+)</text>
        <dbReference type="Rhea" id="RHEA:15609"/>
        <dbReference type="ChEBI" id="CHEBI:15378"/>
        <dbReference type="ChEBI" id="CHEBI:30616"/>
        <dbReference type="ChEBI" id="CHEBI:58017"/>
        <dbReference type="ChEBI" id="CHEBI:78346"/>
        <dbReference type="ChEBI" id="CHEBI:456215"/>
        <dbReference type="EC" id="2.7.6.1"/>
    </reaction>
</comment>
<dbReference type="GO" id="GO:0016301">
    <property type="term" value="F:kinase activity"/>
    <property type="evidence" value="ECO:0007669"/>
    <property type="project" value="UniProtKB-KW"/>
</dbReference>
<dbReference type="InterPro" id="IPR005946">
    <property type="entry name" value="Rib-P_diPkinase"/>
</dbReference>
<dbReference type="GO" id="GO:0000287">
    <property type="term" value="F:magnesium ion binding"/>
    <property type="evidence" value="ECO:0007669"/>
    <property type="project" value="InterPro"/>
</dbReference>
<dbReference type="NCBIfam" id="NF005537">
    <property type="entry name" value="PRK07199.1"/>
    <property type="match status" value="1"/>
</dbReference>
<dbReference type="NCBIfam" id="TIGR01251">
    <property type="entry name" value="ribP_PPkin"/>
    <property type="match status" value="1"/>
</dbReference>
<proteinExistence type="inferred from homology"/>
<evidence type="ECO:0000256" key="8">
    <source>
        <dbReference type="RuleBase" id="RU004324"/>
    </source>
</evidence>
<dbReference type="Pfam" id="PF13793">
    <property type="entry name" value="Pribosyltran_N"/>
    <property type="match status" value="1"/>
</dbReference>
<dbReference type="CDD" id="cd06223">
    <property type="entry name" value="PRTases_typeI"/>
    <property type="match status" value="1"/>
</dbReference>
<dbReference type="EC" id="2.7.6.1" evidence="1"/>
<dbReference type="SUPFAM" id="SSF53271">
    <property type="entry name" value="PRTase-like"/>
    <property type="match status" value="2"/>
</dbReference>
<evidence type="ECO:0000256" key="3">
    <source>
        <dbReference type="ARBA" id="ARBA00022727"/>
    </source>
</evidence>
<evidence type="ECO:0000313" key="12">
    <source>
        <dbReference type="Proteomes" id="UP000001635"/>
    </source>
</evidence>
<keyword evidence="6" id="KW-0067">ATP-binding</keyword>
<dbReference type="OrthoDB" id="643885at2"/>
<dbReference type="AlphaFoldDB" id="G0J1M5"/>
<dbReference type="Gene3D" id="3.40.50.2020">
    <property type="match status" value="2"/>
</dbReference>
<sequence length="298" mass="32824">MDMIVFALPGNESLTDKIAKNLKAEKGEATIRKFPDGESYIQIHSDVKDKCVVMVCTLYMPDAKLLSLYFFSKTAKELGAACTCLVAPYLAYMRQDKQFNPGEGVTSTYFAQLISGFADTLTTVDPHLHRRSALSEIYSIPNKLIHAASHISKWISSNIENPVLIGPDSESEQWVSQVAKEADAPFTVLEKVRHGDRDVEVSVPDVTKYKDHTPVLVDDIISTARTMIETVGHLKTAGMRPPVCVGVHAVFAGSAYVDLKNAGVRQVVTCNTIPHESNQIDLSDILAKNIHKLMKNHA</sequence>
<dbReference type="EMBL" id="CP002955">
    <property type="protein sequence ID" value="AEL28234.1"/>
    <property type="molecule type" value="Genomic_DNA"/>
</dbReference>
<dbReference type="GO" id="GO:0006015">
    <property type="term" value="P:5-phosphoribose 1-diphosphate biosynthetic process"/>
    <property type="evidence" value="ECO:0007669"/>
    <property type="project" value="TreeGrafter"/>
</dbReference>
<gene>
    <name evidence="11" type="ordered locus">Cycma_4545</name>
</gene>
<dbReference type="PANTHER" id="PTHR10210">
    <property type="entry name" value="RIBOSE-PHOSPHATE DIPHOSPHOKINASE FAMILY MEMBER"/>
    <property type="match status" value="1"/>
</dbReference>
<dbReference type="GO" id="GO:0006164">
    <property type="term" value="P:purine nucleotide biosynthetic process"/>
    <property type="evidence" value="ECO:0007669"/>
    <property type="project" value="TreeGrafter"/>
</dbReference>
<comment type="similarity">
    <text evidence="8">Belongs to the ribose-phosphate pyrophosphokinase family.</text>
</comment>
<dbReference type="InterPro" id="IPR029057">
    <property type="entry name" value="PRTase-like"/>
</dbReference>
<dbReference type="GO" id="GO:0004749">
    <property type="term" value="F:ribose phosphate diphosphokinase activity"/>
    <property type="evidence" value="ECO:0007669"/>
    <property type="project" value="UniProtKB-EC"/>
</dbReference>
<dbReference type="InterPro" id="IPR029099">
    <property type="entry name" value="Pribosyltran_N"/>
</dbReference>
<name>G0J1M5_CYCMS</name>
<evidence type="ECO:0000256" key="5">
    <source>
        <dbReference type="ARBA" id="ARBA00022777"/>
    </source>
</evidence>
<dbReference type="STRING" id="880070.Cycma_4545"/>
<keyword evidence="4" id="KW-0547">Nucleotide-binding</keyword>
<feature type="domain" description="Ribose-phosphate pyrophosphokinase N-terminal" evidence="10">
    <location>
        <begin position="3"/>
        <end position="115"/>
    </location>
</feature>
<protein>
    <recommendedName>
        <fullName evidence="1">ribose-phosphate diphosphokinase</fullName>
        <ecNumber evidence="1">2.7.6.1</ecNumber>
    </recommendedName>
</protein>
<dbReference type="GO" id="GO:0005737">
    <property type="term" value="C:cytoplasm"/>
    <property type="evidence" value="ECO:0007669"/>
    <property type="project" value="TreeGrafter"/>
</dbReference>
<evidence type="ECO:0000259" key="10">
    <source>
        <dbReference type="Pfam" id="PF13793"/>
    </source>
</evidence>
<dbReference type="eggNOG" id="COG0462">
    <property type="taxonomic scope" value="Bacteria"/>
</dbReference>
<evidence type="ECO:0000256" key="4">
    <source>
        <dbReference type="ARBA" id="ARBA00022741"/>
    </source>
</evidence>
<dbReference type="RefSeq" id="WP_014022518.1">
    <property type="nucleotide sequence ID" value="NC_015914.1"/>
</dbReference>
<dbReference type="GO" id="GO:0002189">
    <property type="term" value="C:ribose phosphate diphosphokinase complex"/>
    <property type="evidence" value="ECO:0007669"/>
    <property type="project" value="TreeGrafter"/>
</dbReference>
<evidence type="ECO:0000256" key="1">
    <source>
        <dbReference type="ARBA" id="ARBA00013247"/>
    </source>
</evidence>
<keyword evidence="5 11" id="KW-0418">Kinase</keyword>
<keyword evidence="3 8" id="KW-0545">Nucleotide biosynthesis</keyword>
<dbReference type="Proteomes" id="UP000001635">
    <property type="component" value="Chromosome"/>
</dbReference>
<keyword evidence="12" id="KW-1185">Reference proteome</keyword>
<dbReference type="PANTHER" id="PTHR10210:SF32">
    <property type="entry name" value="RIBOSE-PHOSPHATE PYROPHOSPHOKINASE 2"/>
    <property type="match status" value="1"/>
</dbReference>
<dbReference type="HOGENOM" id="CLU_033546_2_2_10"/>
<evidence type="ECO:0000256" key="2">
    <source>
        <dbReference type="ARBA" id="ARBA00022679"/>
    </source>
</evidence>
<keyword evidence="2" id="KW-0808">Transferase</keyword>
<evidence type="ECO:0000259" key="9">
    <source>
        <dbReference type="Pfam" id="PF00156"/>
    </source>
</evidence>
<dbReference type="Pfam" id="PF00156">
    <property type="entry name" value="Pribosyltran"/>
    <property type="match status" value="1"/>
</dbReference>
<evidence type="ECO:0000256" key="6">
    <source>
        <dbReference type="ARBA" id="ARBA00022840"/>
    </source>
</evidence>
<dbReference type="InterPro" id="IPR000836">
    <property type="entry name" value="PRTase_dom"/>
</dbReference>
<dbReference type="KEGG" id="cmr:Cycma_4545"/>
<organism evidence="11 12">
    <name type="scientific">Cyclobacterium marinum (strain ATCC 25205 / DSM 745 / LMG 13164 / NCIMB 1802)</name>
    <name type="common">Flectobacillus marinus</name>
    <dbReference type="NCBI Taxonomy" id="880070"/>
    <lineage>
        <taxon>Bacteria</taxon>
        <taxon>Pseudomonadati</taxon>
        <taxon>Bacteroidota</taxon>
        <taxon>Cytophagia</taxon>
        <taxon>Cytophagales</taxon>
        <taxon>Cyclobacteriaceae</taxon>
        <taxon>Cyclobacterium</taxon>
    </lineage>
</organism>
<reference evidence="12" key="1">
    <citation type="submission" date="2011-07" db="EMBL/GenBank/DDBJ databases">
        <title>The complete genome of Cyclobacterium marinum DSM 745.</title>
        <authorList>
            <person name="Lucas S."/>
            <person name="Han J."/>
            <person name="Lapidus A."/>
            <person name="Bruce D."/>
            <person name="Goodwin L."/>
            <person name="Pitluck S."/>
            <person name="Peters L."/>
            <person name="Kyrpides N."/>
            <person name="Mavromatis K."/>
            <person name="Ivanova N."/>
            <person name="Ovchinnikova G."/>
            <person name="Chertkov O."/>
            <person name="Detter J.C."/>
            <person name="Tapia R."/>
            <person name="Han C."/>
            <person name="Land M."/>
            <person name="Hauser L."/>
            <person name="Markowitz V."/>
            <person name="Cheng J.-F."/>
            <person name="Hugenholtz P."/>
            <person name="Woyke T."/>
            <person name="Wu D."/>
            <person name="Tindall B."/>
            <person name="Schuetze A."/>
            <person name="Brambilla E."/>
            <person name="Klenk H.-P."/>
            <person name="Eisen J.A."/>
        </authorList>
    </citation>
    <scope>NUCLEOTIDE SEQUENCE [LARGE SCALE GENOMIC DNA]</scope>
    <source>
        <strain evidence="12">ATCC 25205 / DSM 745 / LMG 13164 / NCIMB 1802</strain>
    </source>
</reference>
<evidence type="ECO:0000256" key="7">
    <source>
        <dbReference type="ARBA" id="ARBA00049535"/>
    </source>
</evidence>
<dbReference type="GO" id="GO:0005524">
    <property type="term" value="F:ATP binding"/>
    <property type="evidence" value="ECO:0007669"/>
    <property type="project" value="UniProtKB-KW"/>
</dbReference>
<feature type="domain" description="Phosphoribosyltransferase" evidence="9">
    <location>
        <begin position="135"/>
        <end position="277"/>
    </location>
</feature>
<evidence type="ECO:0000313" key="11">
    <source>
        <dbReference type="EMBL" id="AEL28234.1"/>
    </source>
</evidence>
<accession>G0J1M5</accession>
<dbReference type="SMART" id="SM01400">
    <property type="entry name" value="Pribosyltran_N"/>
    <property type="match status" value="1"/>
</dbReference>